<evidence type="ECO:0000256" key="5">
    <source>
        <dbReference type="ARBA" id="ARBA00022989"/>
    </source>
</evidence>
<sequence length="592" mass="62790">MSSQILPVATSAQVRAHARRLLLRHPRALLGALALHALAAVTGLVTPRLLGGLVEGVERGDADIDAVALAIAGFVVAQGVLVRYAYYASARLGERVLADLREDFVGRVLALPLSRVERAGTGDLISRTSRDVDTLSSAVRHAAPEILISLLSIVFTLGALVLTGPLVALPCLVVVPPLWAVMRWYLRRAGAAYQREMAAWAQLTEGLTETVQGARTVDALGLAERRVRRCDDDIDRSYRAERYSLRLRTVLFPVAEFSYVLPVAVTVFAGGLLHIHGMASLAQVTAATLYVQQLIGPVDVLLTWLDELQLGGASLARLLGVGNVPPDRSPGTARPDGERLAARGVHYAYRDGRDVLHGIDLTLRPGERLAVVGPSGAGKSTLGRLLAGVDGPRAGTVTVGEGAGAVPLVELPLDDLRGHVALVTQDHHVFHGTVRDNLLMARPVGDAEAEAALRAVDWDGPGLDARVGAGGEALSPAQAQQLALARLVLADPHTLVLDEATSLLDPRAARRLERTLAAVLDGRTVVAIAHRLHTAHDADRVAVVEDGRITELGTHDELLAAGGSYAALWASWHGDAARRGGASRQDAREPSR</sequence>
<evidence type="ECO:0000259" key="8">
    <source>
        <dbReference type="PROSITE" id="PS50893"/>
    </source>
</evidence>
<accession>A0ABP7YAN6</accession>
<feature type="transmembrane region" description="Helical" evidence="7">
    <location>
        <begin position="142"/>
        <end position="161"/>
    </location>
</feature>
<dbReference type="InterPro" id="IPR011527">
    <property type="entry name" value="ABC1_TM_dom"/>
</dbReference>
<dbReference type="PANTHER" id="PTHR24221:SF654">
    <property type="entry name" value="ATP-BINDING CASSETTE SUB-FAMILY B MEMBER 6"/>
    <property type="match status" value="1"/>
</dbReference>
<comment type="caution">
    <text evidence="10">The sequence shown here is derived from an EMBL/GenBank/DDBJ whole genome shotgun (WGS) entry which is preliminary data.</text>
</comment>
<dbReference type="InterPro" id="IPR036640">
    <property type="entry name" value="ABC1_TM_sf"/>
</dbReference>
<name>A0ABP7YAN6_9ACTN</name>
<evidence type="ECO:0000256" key="6">
    <source>
        <dbReference type="ARBA" id="ARBA00023136"/>
    </source>
</evidence>
<dbReference type="InterPro" id="IPR027417">
    <property type="entry name" value="P-loop_NTPase"/>
</dbReference>
<dbReference type="InterPro" id="IPR003439">
    <property type="entry name" value="ABC_transporter-like_ATP-bd"/>
</dbReference>
<evidence type="ECO:0000256" key="3">
    <source>
        <dbReference type="ARBA" id="ARBA00022741"/>
    </source>
</evidence>
<dbReference type="Pfam" id="PF00005">
    <property type="entry name" value="ABC_tran"/>
    <property type="match status" value="1"/>
</dbReference>
<comment type="subcellular location">
    <subcellularLocation>
        <location evidence="1">Cell membrane</location>
        <topology evidence="1">Multi-pass membrane protein</topology>
    </subcellularLocation>
</comment>
<dbReference type="Gene3D" id="1.20.1560.10">
    <property type="entry name" value="ABC transporter type 1, transmembrane domain"/>
    <property type="match status" value="1"/>
</dbReference>
<evidence type="ECO:0000256" key="7">
    <source>
        <dbReference type="SAM" id="Phobius"/>
    </source>
</evidence>
<dbReference type="PROSITE" id="PS50929">
    <property type="entry name" value="ABC_TM1F"/>
    <property type="match status" value="1"/>
</dbReference>
<dbReference type="SMART" id="SM00382">
    <property type="entry name" value="AAA"/>
    <property type="match status" value="1"/>
</dbReference>
<keyword evidence="5 7" id="KW-1133">Transmembrane helix</keyword>
<dbReference type="SUPFAM" id="SSF90123">
    <property type="entry name" value="ABC transporter transmembrane region"/>
    <property type="match status" value="1"/>
</dbReference>
<evidence type="ECO:0000259" key="9">
    <source>
        <dbReference type="PROSITE" id="PS50929"/>
    </source>
</evidence>
<evidence type="ECO:0000256" key="2">
    <source>
        <dbReference type="ARBA" id="ARBA00022692"/>
    </source>
</evidence>
<evidence type="ECO:0000313" key="11">
    <source>
        <dbReference type="Proteomes" id="UP001500266"/>
    </source>
</evidence>
<feature type="domain" description="ABC transmembrane type-1" evidence="9">
    <location>
        <begin position="30"/>
        <end position="310"/>
    </location>
</feature>
<keyword evidence="6 7" id="KW-0472">Membrane</keyword>
<dbReference type="InterPro" id="IPR003593">
    <property type="entry name" value="AAA+_ATPase"/>
</dbReference>
<dbReference type="SUPFAM" id="SSF52540">
    <property type="entry name" value="P-loop containing nucleoside triphosphate hydrolases"/>
    <property type="match status" value="1"/>
</dbReference>
<dbReference type="RefSeq" id="WP_345018459.1">
    <property type="nucleotide sequence ID" value="NZ_BAABDO010000012.1"/>
</dbReference>
<feature type="transmembrane region" description="Helical" evidence="7">
    <location>
        <begin position="167"/>
        <end position="186"/>
    </location>
</feature>
<evidence type="ECO:0000256" key="1">
    <source>
        <dbReference type="ARBA" id="ARBA00004651"/>
    </source>
</evidence>
<gene>
    <name evidence="10" type="ORF">GCM10022416_13420</name>
</gene>
<dbReference type="Gene3D" id="3.40.50.300">
    <property type="entry name" value="P-loop containing nucleotide triphosphate hydrolases"/>
    <property type="match status" value="1"/>
</dbReference>
<keyword evidence="3" id="KW-0547">Nucleotide-binding</keyword>
<feature type="transmembrane region" description="Helical" evidence="7">
    <location>
        <begin position="28"/>
        <end position="46"/>
    </location>
</feature>
<keyword evidence="11" id="KW-1185">Reference proteome</keyword>
<reference evidence="11" key="1">
    <citation type="journal article" date="2019" name="Int. J. Syst. Evol. Microbiol.">
        <title>The Global Catalogue of Microorganisms (GCM) 10K type strain sequencing project: providing services to taxonomists for standard genome sequencing and annotation.</title>
        <authorList>
            <consortium name="The Broad Institute Genomics Platform"/>
            <consortium name="The Broad Institute Genome Sequencing Center for Infectious Disease"/>
            <person name="Wu L."/>
            <person name="Ma J."/>
        </authorList>
    </citation>
    <scope>NUCLEOTIDE SEQUENCE [LARGE SCALE GENOMIC DNA]</scope>
    <source>
        <strain evidence="11">JCM 17316</strain>
    </source>
</reference>
<dbReference type="PANTHER" id="PTHR24221">
    <property type="entry name" value="ATP-BINDING CASSETTE SUB-FAMILY B"/>
    <property type="match status" value="1"/>
</dbReference>
<evidence type="ECO:0000313" key="10">
    <source>
        <dbReference type="EMBL" id="GAA4133034.1"/>
    </source>
</evidence>
<dbReference type="GO" id="GO:0005524">
    <property type="term" value="F:ATP binding"/>
    <property type="evidence" value="ECO:0007669"/>
    <property type="project" value="UniProtKB-KW"/>
</dbReference>
<organism evidence="10 11">
    <name type="scientific">Actinomadura keratinilytica</name>
    <dbReference type="NCBI Taxonomy" id="547461"/>
    <lineage>
        <taxon>Bacteria</taxon>
        <taxon>Bacillati</taxon>
        <taxon>Actinomycetota</taxon>
        <taxon>Actinomycetes</taxon>
        <taxon>Streptosporangiales</taxon>
        <taxon>Thermomonosporaceae</taxon>
        <taxon>Actinomadura</taxon>
    </lineage>
</organism>
<keyword evidence="2 7" id="KW-0812">Transmembrane</keyword>
<keyword evidence="4 10" id="KW-0067">ATP-binding</keyword>
<dbReference type="PROSITE" id="PS50893">
    <property type="entry name" value="ABC_TRANSPORTER_2"/>
    <property type="match status" value="1"/>
</dbReference>
<dbReference type="Proteomes" id="UP001500266">
    <property type="component" value="Unassembled WGS sequence"/>
</dbReference>
<feature type="domain" description="ABC transporter" evidence="8">
    <location>
        <begin position="340"/>
        <end position="571"/>
    </location>
</feature>
<proteinExistence type="predicted"/>
<evidence type="ECO:0000256" key="4">
    <source>
        <dbReference type="ARBA" id="ARBA00022840"/>
    </source>
</evidence>
<dbReference type="EMBL" id="BAABDO010000012">
    <property type="protein sequence ID" value="GAA4133034.1"/>
    <property type="molecule type" value="Genomic_DNA"/>
</dbReference>
<protein>
    <submittedName>
        <fullName evidence="10">ABC transporter ATP-binding protein</fullName>
    </submittedName>
</protein>
<dbReference type="InterPro" id="IPR039421">
    <property type="entry name" value="Type_1_exporter"/>
</dbReference>
<dbReference type="CDD" id="cd07346">
    <property type="entry name" value="ABC_6TM_exporters"/>
    <property type="match status" value="1"/>
</dbReference>
<feature type="transmembrane region" description="Helical" evidence="7">
    <location>
        <begin position="250"/>
        <end position="273"/>
    </location>
</feature>
<dbReference type="Pfam" id="PF00664">
    <property type="entry name" value="ABC_membrane"/>
    <property type="match status" value="1"/>
</dbReference>
<feature type="transmembrane region" description="Helical" evidence="7">
    <location>
        <begin position="66"/>
        <end position="86"/>
    </location>
</feature>